<evidence type="ECO:0000313" key="4">
    <source>
        <dbReference type="EMBL" id="TCO80568.1"/>
    </source>
</evidence>
<dbReference type="OrthoDB" id="9800897at2"/>
<dbReference type="AlphaFoldDB" id="A0A4R2LCJ2"/>
<keyword evidence="5" id="KW-1185">Reference proteome</keyword>
<reference evidence="4 5" key="1">
    <citation type="submission" date="2019-03" db="EMBL/GenBank/DDBJ databases">
        <title>Genomic Encyclopedia of Type Strains, Phase IV (KMG-IV): sequencing the most valuable type-strain genomes for metagenomic binning, comparative biology and taxonomic classification.</title>
        <authorList>
            <person name="Goeker M."/>
        </authorList>
    </citation>
    <scope>NUCLEOTIDE SEQUENCE [LARGE SCALE GENOMIC DNA]</scope>
    <source>
        <strain evidence="4 5">DSM 25287</strain>
    </source>
</reference>
<organism evidence="4 5">
    <name type="scientific">Plasticicumulans lactativorans</name>
    <dbReference type="NCBI Taxonomy" id="1133106"/>
    <lineage>
        <taxon>Bacteria</taxon>
        <taxon>Pseudomonadati</taxon>
        <taxon>Pseudomonadota</taxon>
        <taxon>Gammaproteobacteria</taxon>
        <taxon>Candidatus Competibacteraceae</taxon>
        <taxon>Plasticicumulans</taxon>
    </lineage>
</organism>
<proteinExistence type="predicted"/>
<evidence type="ECO:0000256" key="1">
    <source>
        <dbReference type="ARBA" id="ARBA00022553"/>
    </source>
</evidence>
<accession>A0A4R2LCJ2</accession>
<feature type="modified residue" description="4-aspartylphosphate" evidence="2">
    <location>
        <position position="52"/>
    </location>
</feature>
<name>A0A4R2LCJ2_9GAMM</name>
<dbReference type="Pfam" id="PF00072">
    <property type="entry name" value="Response_reg"/>
    <property type="match status" value="1"/>
</dbReference>
<dbReference type="RefSeq" id="WP_132543193.1">
    <property type="nucleotide sequence ID" value="NZ_SLWY01000013.1"/>
</dbReference>
<feature type="domain" description="Response regulatory" evidence="3">
    <location>
        <begin position="3"/>
        <end position="119"/>
    </location>
</feature>
<dbReference type="Proteomes" id="UP000295765">
    <property type="component" value="Unassembled WGS sequence"/>
</dbReference>
<sequence length="128" mass="13541">MAKILVVEDNATNRKLALLLLRKAGHTVLEAADADSGIACARAERPDLILMDIQLPDLDGLSATRLLKADPATQCCPVIALTAFAMRGDEERVRAAGCDGYIAKPIEYRHFLATVAEALAGATAAGRP</sequence>
<dbReference type="EMBL" id="SLWY01000013">
    <property type="protein sequence ID" value="TCO80568.1"/>
    <property type="molecule type" value="Genomic_DNA"/>
</dbReference>
<evidence type="ECO:0000313" key="5">
    <source>
        <dbReference type="Proteomes" id="UP000295765"/>
    </source>
</evidence>
<comment type="caution">
    <text evidence="4">The sequence shown here is derived from an EMBL/GenBank/DDBJ whole genome shotgun (WGS) entry which is preliminary data.</text>
</comment>
<dbReference type="InterPro" id="IPR001789">
    <property type="entry name" value="Sig_transdc_resp-reg_receiver"/>
</dbReference>
<dbReference type="PANTHER" id="PTHR45339">
    <property type="entry name" value="HYBRID SIGNAL TRANSDUCTION HISTIDINE KINASE J"/>
    <property type="match status" value="1"/>
</dbReference>
<evidence type="ECO:0000256" key="2">
    <source>
        <dbReference type="PROSITE-ProRule" id="PRU00169"/>
    </source>
</evidence>
<dbReference type="PANTHER" id="PTHR45339:SF3">
    <property type="entry name" value="HISTIDINE KINASE"/>
    <property type="match status" value="1"/>
</dbReference>
<dbReference type="SUPFAM" id="SSF52172">
    <property type="entry name" value="CheY-like"/>
    <property type="match status" value="1"/>
</dbReference>
<dbReference type="Gene3D" id="3.40.50.2300">
    <property type="match status" value="1"/>
</dbReference>
<gene>
    <name evidence="4" type="ORF">EV699_11346</name>
</gene>
<dbReference type="SMART" id="SM00448">
    <property type="entry name" value="REC"/>
    <property type="match status" value="1"/>
</dbReference>
<keyword evidence="1 2" id="KW-0597">Phosphoprotein</keyword>
<evidence type="ECO:0000259" key="3">
    <source>
        <dbReference type="PROSITE" id="PS50110"/>
    </source>
</evidence>
<dbReference type="InterPro" id="IPR011006">
    <property type="entry name" value="CheY-like_superfamily"/>
</dbReference>
<protein>
    <submittedName>
        <fullName evidence="4">Two-component system cell cycle response regulator DivK</fullName>
    </submittedName>
</protein>
<dbReference type="GO" id="GO:0000160">
    <property type="term" value="P:phosphorelay signal transduction system"/>
    <property type="evidence" value="ECO:0007669"/>
    <property type="project" value="InterPro"/>
</dbReference>
<dbReference type="PROSITE" id="PS50110">
    <property type="entry name" value="RESPONSE_REGULATORY"/>
    <property type="match status" value="1"/>
</dbReference>